<dbReference type="GO" id="GO:0030133">
    <property type="term" value="C:transport vesicle"/>
    <property type="evidence" value="ECO:0007669"/>
    <property type="project" value="Ensembl"/>
</dbReference>
<evidence type="ECO:0000256" key="2">
    <source>
        <dbReference type="ARBA" id="ARBA00006000"/>
    </source>
</evidence>
<dbReference type="GO" id="GO:0016243">
    <property type="term" value="P:regulation of autophagosome size"/>
    <property type="evidence" value="ECO:0007669"/>
    <property type="project" value="Ensembl"/>
</dbReference>
<dbReference type="GO" id="GO:0005771">
    <property type="term" value="C:multivesicular body"/>
    <property type="evidence" value="ECO:0007669"/>
    <property type="project" value="Ensembl"/>
</dbReference>
<sequence>MGSPRPGYGTLQHNPDPSCMEVTGYRSQPWRTALCHVCCVLSAGLLLLLFHWRPSLRVWARCKPCALGQADWVIIRDRFGQCFTARVQTETLGEGSLEHHPGARLEDRKSSIAVGVADEEENRDTIRLHQEEHNVLRYYLFEGLRYVWMERRQAYWFFFAFPISIYGPNLIEVPVKSYAKLLVEEVLNPFYIFQVLSIVLWVCDAYYYYAACIFLISTISLGLSLYETRKQSTTLRNMARMSISIRVRRADGEEAMVSSAELVPGDCISLPLDGVLVPCDAALLTGECMVNESMLTGESVPVLKTPLPNGGGAAGTIYNPKEHQRHTLFCGTHIIQARSYVGQEVLAVVTRTGFCTAKGDLISSILYPKPVTFKFYKDAVKFVLFLAVLAFIGTLYSILIMVKNQVPVGQIIIRALDLITVIVPPALPAAMTVGSIYAQNRLKKRGIFCISPPRINLCGKIRLVCFDKTGTLTEEGLDVWGVISLEDGHFMPIIHELRRLPSSPLLHALATCHSVTLLQGQPVGDPVDLKMMESTGWVRGAMGLVWRGWWHPFCLCIASSAWRWLRRMKGSCLSSSASLASSTSFWPLPCPKGTHFGSHSTPMVRP</sequence>
<name>A0A8C2U2F8_COTJA</name>
<evidence type="ECO:0000256" key="5">
    <source>
        <dbReference type="ARBA" id="ARBA00022741"/>
    </source>
</evidence>
<organism evidence="14 15">
    <name type="scientific">Coturnix japonica</name>
    <name type="common">Japanese quail</name>
    <name type="synonym">Coturnix coturnix japonica</name>
    <dbReference type="NCBI Taxonomy" id="93934"/>
    <lineage>
        <taxon>Eukaryota</taxon>
        <taxon>Metazoa</taxon>
        <taxon>Chordata</taxon>
        <taxon>Craniata</taxon>
        <taxon>Vertebrata</taxon>
        <taxon>Euteleostomi</taxon>
        <taxon>Archelosauria</taxon>
        <taxon>Archosauria</taxon>
        <taxon>Dinosauria</taxon>
        <taxon>Saurischia</taxon>
        <taxon>Theropoda</taxon>
        <taxon>Coelurosauria</taxon>
        <taxon>Aves</taxon>
        <taxon>Neognathae</taxon>
        <taxon>Galloanserae</taxon>
        <taxon>Galliformes</taxon>
        <taxon>Phasianidae</taxon>
        <taxon>Perdicinae</taxon>
        <taxon>Coturnix</taxon>
    </lineage>
</organism>
<dbReference type="SUPFAM" id="SSF81653">
    <property type="entry name" value="Calcium ATPase, transduction domain A"/>
    <property type="match status" value="1"/>
</dbReference>
<dbReference type="Pfam" id="PF12409">
    <property type="entry name" value="P5-ATPase"/>
    <property type="match status" value="1"/>
</dbReference>
<gene>
    <name evidence="14" type="primary">ATP13A2</name>
</gene>
<evidence type="ECO:0000256" key="8">
    <source>
        <dbReference type="ARBA" id="ARBA00022967"/>
    </source>
</evidence>
<dbReference type="GO" id="GO:0010628">
    <property type="term" value="P:positive regulation of gene expression"/>
    <property type="evidence" value="ECO:0007669"/>
    <property type="project" value="Ensembl"/>
</dbReference>
<dbReference type="GO" id="GO:0043005">
    <property type="term" value="C:neuron projection"/>
    <property type="evidence" value="ECO:0007669"/>
    <property type="project" value="Ensembl"/>
</dbReference>
<reference evidence="14" key="3">
    <citation type="submission" date="2025-09" db="UniProtKB">
        <authorList>
            <consortium name="Ensembl"/>
        </authorList>
    </citation>
    <scope>IDENTIFICATION</scope>
</reference>
<dbReference type="GO" id="GO:0070300">
    <property type="term" value="F:phosphatidic acid binding"/>
    <property type="evidence" value="ECO:0007669"/>
    <property type="project" value="Ensembl"/>
</dbReference>
<dbReference type="GO" id="GO:0046872">
    <property type="term" value="F:metal ion binding"/>
    <property type="evidence" value="ECO:0007669"/>
    <property type="project" value="UniProtKB-KW"/>
</dbReference>
<dbReference type="Gene3D" id="2.70.150.10">
    <property type="entry name" value="Calcium-transporting ATPase, cytoplasmic transduction domain A"/>
    <property type="match status" value="1"/>
</dbReference>
<dbReference type="InterPro" id="IPR001757">
    <property type="entry name" value="P_typ_ATPase"/>
</dbReference>
<dbReference type="GeneTree" id="ENSGT00940000159714"/>
<evidence type="ECO:0000313" key="15">
    <source>
        <dbReference type="Proteomes" id="UP000694412"/>
    </source>
</evidence>
<proteinExistence type="inferred from homology"/>
<evidence type="ECO:0000256" key="10">
    <source>
        <dbReference type="ARBA" id="ARBA00023136"/>
    </source>
</evidence>
<dbReference type="PROSITE" id="PS00154">
    <property type="entry name" value="ATPASE_E1_E2"/>
    <property type="match status" value="1"/>
</dbReference>
<dbReference type="Ensembl" id="ENSCJPT00005030582.1">
    <property type="protein sequence ID" value="ENSCJPP00005022294.1"/>
    <property type="gene ID" value="ENSCJPG00005017790.1"/>
</dbReference>
<evidence type="ECO:0000256" key="3">
    <source>
        <dbReference type="ARBA" id="ARBA00022692"/>
    </source>
</evidence>
<dbReference type="GO" id="GO:0043025">
    <property type="term" value="C:neuronal cell body"/>
    <property type="evidence" value="ECO:0007669"/>
    <property type="project" value="Ensembl"/>
</dbReference>
<keyword evidence="7" id="KW-0460">Magnesium</keyword>
<dbReference type="GO" id="GO:0005765">
    <property type="term" value="C:lysosomal membrane"/>
    <property type="evidence" value="ECO:0007669"/>
    <property type="project" value="Ensembl"/>
</dbReference>
<evidence type="ECO:0000256" key="1">
    <source>
        <dbReference type="ARBA" id="ARBA00004141"/>
    </source>
</evidence>
<dbReference type="GO" id="GO:0055088">
    <property type="term" value="P:lipid homeostasis"/>
    <property type="evidence" value="ECO:0007669"/>
    <property type="project" value="Ensembl"/>
</dbReference>
<dbReference type="GO" id="GO:0005776">
    <property type="term" value="C:autophagosome"/>
    <property type="evidence" value="ECO:0007669"/>
    <property type="project" value="Ensembl"/>
</dbReference>
<dbReference type="PRINTS" id="PR00119">
    <property type="entry name" value="CATATPASE"/>
</dbReference>
<keyword evidence="10 11" id="KW-0472">Membrane</keyword>
<feature type="transmembrane region" description="Helical" evidence="11">
    <location>
        <begin position="411"/>
        <end position="438"/>
    </location>
</feature>
<dbReference type="NCBIfam" id="TIGR01494">
    <property type="entry name" value="ATPase_P-type"/>
    <property type="match status" value="1"/>
</dbReference>
<dbReference type="SUPFAM" id="SSF81665">
    <property type="entry name" value="Calcium ATPase, transmembrane domain M"/>
    <property type="match status" value="1"/>
</dbReference>
<keyword evidence="4" id="KW-0479">Metal-binding</keyword>
<dbReference type="GO" id="GO:0031902">
    <property type="term" value="C:late endosome membrane"/>
    <property type="evidence" value="ECO:0007669"/>
    <property type="project" value="Ensembl"/>
</dbReference>
<feature type="transmembrane region" description="Helical" evidence="11">
    <location>
        <begin position="154"/>
        <end position="171"/>
    </location>
</feature>
<dbReference type="GO" id="GO:0050714">
    <property type="term" value="P:positive regulation of protein secretion"/>
    <property type="evidence" value="ECO:0007669"/>
    <property type="project" value="Ensembl"/>
</dbReference>
<dbReference type="GO" id="GO:0061909">
    <property type="term" value="P:autophagosome-lysosome fusion"/>
    <property type="evidence" value="ECO:0007669"/>
    <property type="project" value="Ensembl"/>
</dbReference>
<dbReference type="PANTHER" id="PTHR45630">
    <property type="entry name" value="CATION-TRANSPORTING ATPASE-RELATED"/>
    <property type="match status" value="1"/>
</dbReference>
<accession>A0A8C2U2F8</accession>
<dbReference type="Pfam" id="PF00122">
    <property type="entry name" value="E1-E2_ATPase"/>
    <property type="match status" value="1"/>
</dbReference>
<dbReference type="GO" id="GO:0010821">
    <property type="term" value="P:regulation of mitochondrion organization"/>
    <property type="evidence" value="ECO:0007669"/>
    <property type="project" value="Ensembl"/>
</dbReference>
<keyword evidence="8" id="KW-1278">Translocase</keyword>
<protein>
    <submittedName>
        <fullName evidence="14">ATPase cation transporting 13A2</fullName>
    </submittedName>
</protein>
<dbReference type="GO" id="GO:1903710">
    <property type="term" value="P:spermine transmembrane transport"/>
    <property type="evidence" value="ECO:0007669"/>
    <property type="project" value="Ensembl"/>
</dbReference>
<dbReference type="InterPro" id="IPR018303">
    <property type="entry name" value="ATPase_P-typ_P_site"/>
</dbReference>
<dbReference type="AlphaFoldDB" id="A0A8C2U2F8"/>
<dbReference type="GO" id="GO:0015203">
    <property type="term" value="F:polyamine transmembrane transporter activity"/>
    <property type="evidence" value="ECO:0007669"/>
    <property type="project" value="Ensembl"/>
</dbReference>
<dbReference type="InterPro" id="IPR059000">
    <property type="entry name" value="ATPase_P-type_domA"/>
</dbReference>
<dbReference type="Proteomes" id="UP000694412">
    <property type="component" value="Chromosome 21"/>
</dbReference>
<keyword evidence="6" id="KW-0067">ATP-binding</keyword>
<comment type="similarity">
    <text evidence="2">Belongs to the cation transport ATPase (P-type) (TC 3.A.3) family. Type V subfamily.</text>
</comment>
<dbReference type="GO" id="GO:0061462">
    <property type="term" value="P:protein localization to lysosome"/>
    <property type="evidence" value="ECO:0007669"/>
    <property type="project" value="Ensembl"/>
</dbReference>
<dbReference type="GO" id="GO:0097734">
    <property type="term" value="P:extracellular exosome biogenesis"/>
    <property type="evidence" value="ECO:0007669"/>
    <property type="project" value="Ensembl"/>
</dbReference>
<evidence type="ECO:0000259" key="13">
    <source>
        <dbReference type="Pfam" id="PF12409"/>
    </source>
</evidence>
<dbReference type="GO" id="GO:0006874">
    <property type="term" value="P:intracellular calcium ion homeostasis"/>
    <property type="evidence" value="ECO:0007669"/>
    <property type="project" value="Ensembl"/>
</dbReference>
<dbReference type="GO" id="GO:1905165">
    <property type="term" value="P:regulation of lysosomal protein catabolic process"/>
    <property type="evidence" value="ECO:0007669"/>
    <property type="project" value="Ensembl"/>
</dbReference>
<dbReference type="InterPro" id="IPR008250">
    <property type="entry name" value="ATPase_P-typ_transduc_dom_A_sf"/>
</dbReference>
<dbReference type="GO" id="GO:0006879">
    <property type="term" value="P:intracellular iron ion homeostasis"/>
    <property type="evidence" value="ECO:0007669"/>
    <property type="project" value="Ensembl"/>
</dbReference>
<dbReference type="GO" id="GO:0140358">
    <property type="term" value="F:P-type transmembrane transporter activity"/>
    <property type="evidence" value="ECO:0007669"/>
    <property type="project" value="InterPro"/>
</dbReference>
<dbReference type="GO" id="GO:0080025">
    <property type="term" value="F:phosphatidylinositol-3,5-bisphosphate binding"/>
    <property type="evidence" value="ECO:0007669"/>
    <property type="project" value="Ensembl"/>
</dbReference>
<feature type="domain" description="P5B-type ATPase N-terminal" evidence="13">
    <location>
        <begin position="19"/>
        <end position="148"/>
    </location>
</feature>
<evidence type="ECO:0000256" key="11">
    <source>
        <dbReference type="SAM" id="Phobius"/>
    </source>
</evidence>
<evidence type="ECO:0000256" key="9">
    <source>
        <dbReference type="ARBA" id="ARBA00022989"/>
    </source>
</evidence>
<comment type="subcellular location">
    <subcellularLocation>
        <location evidence="1">Membrane</location>
        <topology evidence="1">Multi-pass membrane protein</topology>
    </subcellularLocation>
</comment>
<reference evidence="14" key="1">
    <citation type="submission" date="2015-11" db="EMBL/GenBank/DDBJ databases">
        <authorList>
            <consortium name="International Coturnix japonica Genome Analysis Consortium"/>
            <person name="Warren W."/>
            <person name="Burt D.W."/>
            <person name="Antin P.B."/>
            <person name="Lanford R."/>
            <person name="Gros J."/>
            <person name="Wilson R.K."/>
        </authorList>
    </citation>
    <scope>NUCLEOTIDE SEQUENCE [LARGE SCALE GENOMIC DNA]</scope>
</reference>
<dbReference type="GO" id="GO:0034599">
    <property type="term" value="P:cellular response to oxidative stress"/>
    <property type="evidence" value="ECO:0007669"/>
    <property type="project" value="Ensembl"/>
</dbReference>
<dbReference type="GO" id="GO:0019829">
    <property type="term" value="F:ATPase-coupled monoatomic cation transmembrane transporter activity"/>
    <property type="evidence" value="ECO:0007669"/>
    <property type="project" value="TreeGrafter"/>
</dbReference>
<dbReference type="PANTHER" id="PTHR45630:SF2">
    <property type="entry name" value="POLYAMINE-TRANSPORTING ATPASE 13A2"/>
    <property type="match status" value="1"/>
</dbReference>
<evidence type="ECO:0000259" key="12">
    <source>
        <dbReference type="Pfam" id="PF00122"/>
    </source>
</evidence>
<dbReference type="InterPro" id="IPR006544">
    <property type="entry name" value="P-type_TPase_V"/>
</dbReference>
<evidence type="ECO:0000256" key="6">
    <source>
        <dbReference type="ARBA" id="ARBA00022840"/>
    </source>
</evidence>
<dbReference type="GO" id="GO:0005524">
    <property type="term" value="F:ATP binding"/>
    <property type="evidence" value="ECO:0007669"/>
    <property type="project" value="UniProtKB-KW"/>
</dbReference>
<dbReference type="GO" id="GO:1900180">
    <property type="term" value="P:regulation of protein localization to nucleus"/>
    <property type="evidence" value="ECO:0007669"/>
    <property type="project" value="Ensembl"/>
</dbReference>
<reference evidence="14" key="2">
    <citation type="submission" date="2025-08" db="UniProtKB">
        <authorList>
            <consortium name="Ensembl"/>
        </authorList>
    </citation>
    <scope>IDENTIFICATION</scope>
</reference>
<dbReference type="GO" id="GO:0071287">
    <property type="term" value="P:cellular response to manganese ion"/>
    <property type="evidence" value="ECO:0007669"/>
    <property type="project" value="Ensembl"/>
</dbReference>
<keyword evidence="3 11" id="KW-0812">Transmembrane</keyword>
<dbReference type="GO" id="GO:0016887">
    <property type="term" value="F:ATP hydrolysis activity"/>
    <property type="evidence" value="ECO:0007669"/>
    <property type="project" value="InterPro"/>
</dbReference>
<feature type="domain" description="P-type ATPase A" evidence="12">
    <location>
        <begin position="247"/>
        <end position="364"/>
    </location>
</feature>
<dbReference type="GO" id="GO:0006882">
    <property type="term" value="P:intracellular zinc ion homeostasis"/>
    <property type="evidence" value="ECO:0007669"/>
    <property type="project" value="Ensembl"/>
</dbReference>
<evidence type="ECO:0000313" key="14">
    <source>
        <dbReference type="Ensembl" id="ENSCJPP00005022294.1"/>
    </source>
</evidence>
<dbReference type="GO" id="GO:0016241">
    <property type="term" value="P:regulation of macroautophagy"/>
    <property type="evidence" value="ECO:0007669"/>
    <property type="project" value="Ensembl"/>
</dbReference>
<dbReference type="InterPro" id="IPR023298">
    <property type="entry name" value="ATPase_P-typ_TM_dom_sf"/>
</dbReference>
<keyword evidence="15" id="KW-1185">Reference proteome</keyword>
<dbReference type="GO" id="GO:1903543">
    <property type="term" value="P:positive regulation of exosomal secretion"/>
    <property type="evidence" value="ECO:0007669"/>
    <property type="project" value="Ensembl"/>
</dbReference>
<feature type="transmembrane region" description="Helical" evidence="11">
    <location>
        <begin position="379"/>
        <end position="399"/>
    </location>
</feature>
<evidence type="ECO:0000256" key="7">
    <source>
        <dbReference type="ARBA" id="ARBA00022842"/>
    </source>
</evidence>
<dbReference type="InterPro" id="IPR047819">
    <property type="entry name" value="P5A-ATPase_N"/>
</dbReference>
<dbReference type="GO" id="GO:0007041">
    <property type="term" value="P:lysosomal transport"/>
    <property type="evidence" value="ECO:0007669"/>
    <property type="project" value="Ensembl"/>
</dbReference>
<feature type="transmembrane region" description="Helical" evidence="11">
    <location>
        <begin position="206"/>
        <end position="226"/>
    </location>
</feature>
<keyword evidence="9 11" id="KW-1133">Transmembrane helix</keyword>
<keyword evidence="5" id="KW-0547">Nucleotide-binding</keyword>
<evidence type="ECO:0000256" key="4">
    <source>
        <dbReference type="ARBA" id="ARBA00022723"/>
    </source>
</evidence>
<feature type="transmembrane region" description="Helical" evidence="11">
    <location>
        <begin position="30"/>
        <end position="50"/>
    </location>
</feature>